<dbReference type="RefSeq" id="WP_377767001.1">
    <property type="nucleotide sequence ID" value="NZ_JBHULB010000014.1"/>
</dbReference>
<sequence>MSDSYSPIKVDLEKDKRYAWCTCSHSTNQPFCDGSHRTHNATPSMGFSVEENKEAYLCTCKKTSNPPYCDGTHNA</sequence>
<organism evidence="6 7">
    <name type="scientific">Croceitalea marina</name>
    <dbReference type="NCBI Taxonomy" id="1775166"/>
    <lineage>
        <taxon>Bacteria</taxon>
        <taxon>Pseudomonadati</taxon>
        <taxon>Bacteroidota</taxon>
        <taxon>Flavobacteriia</taxon>
        <taxon>Flavobacteriales</taxon>
        <taxon>Flavobacteriaceae</taxon>
        <taxon>Croceitalea</taxon>
    </lineage>
</organism>
<evidence type="ECO:0000256" key="4">
    <source>
        <dbReference type="ARBA" id="ARBA00023014"/>
    </source>
</evidence>
<dbReference type="Proteomes" id="UP001597526">
    <property type="component" value="Unassembled WGS sequence"/>
</dbReference>
<dbReference type="PANTHER" id="PTHR46491:SF3">
    <property type="entry name" value="CDGSH IRON-SULFUR DOMAIN-CONTAINING PROTEIN 3, MITOCHONDRIAL"/>
    <property type="match status" value="1"/>
</dbReference>
<dbReference type="Pfam" id="PF09360">
    <property type="entry name" value="zf-CDGSH"/>
    <property type="match status" value="2"/>
</dbReference>
<protein>
    <submittedName>
        <fullName evidence="6">CDGSH iron-sulfur domain-containing protein</fullName>
    </submittedName>
</protein>
<evidence type="ECO:0000313" key="7">
    <source>
        <dbReference type="Proteomes" id="UP001597526"/>
    </source>
</evidence>
<evidence type="ECO:0000259" key="5">
    <source>
        <dbReference type="SMART" id="SM00704"/>
    </source>
</evidence>
<evidence type="ECO:0000313" key="6">
    <source>
        <dbReference type="EMBL" id="MFD2587463.1"/>
    </source>
</evidence>
<dbReference type="InterPro" id="IPR042216">
    <property type="entry name" value="MitoNEET_CISD"/>
</dbReference>
<keyword evidence="7" id="KW-1185">Reference proteome</keyword>
<name>A0ABW5MYP6_9FLAO</name>
<dbReference type="EMBL" id="JBHULB010000014">
    <property type="protein sequence ID" value="MFD2587463.1"/>
    <property type="molecule type" value="Genomic_DNA"/>
</dbReference>
<dbReference type="Gene3D" id="3.40.5.90">
    <property type="entry name" value="CDGSH iron-sulfur domain, mitoNEET-type"/>
    <property type="match status" value="2"/>
</dbReference>
<dbReference type="SMART" id="SM00704">
    <property type="entry name" value="ZnF_CDGSH"/>
    <property type="match status" value="2"/>
</dbReference>
<keyword evidence="4" id="KW-0411">Iron-sulfur</keyword>
<dbReference type="InterPro" id="IPR052950">
    <property type="entry name" value="CISD"/>
</dbReference>
<keyword evidence="2" id="KW-0479">Metal-binding</keyword>
<proteinExistence type="predicted"/>
<accession>A0ABW5MYP6</accession>
<feature type="domain" description="Iron-binding zinc finger CDGSH type" evidence="5">
    <location>
        <begin position="46"/>
        <end position="75"/>
    </location>
</feature>
<evidence type="ECO:0000256" key="2">
    <source>
        <dbReference type="ARBA" id="ARBA00022723"/>
    </source>
</evidence>
<evidence type="ECO:0000256" key="1">
    <source>
        <dbReference type="ARBA" id="ARBA00022714"/>
    </source>
</evidence>
<comment type="caution">
    <text evidence="6">The sequence shown here is derived from an EMBL/GenBank/DDBJ whole genome shotgun (WGS) entry which is preliminary data.</text>
</comment>
<reference evidence="7" key="1">
    <citation type="journal article" date="2019" name="Int. J. Syst. Evol. Microbiol.">
        <title>The Global Catalogue of Microorganisms (GCM) 10K type strain sequencing project: providing services to taxonomists for standard genome sequencing and annotation.</title>
        <authorList>
            <consortium name="The Broad Institute Genomics Platform"/>
            <consortium name="The Broad Institute Genome Sequencing Center for Infectious Disease"/>
            <person name="Wu L."/>
            <person name="Ma J."/>
        </authorList>
    </citation>
    <scope>NUCLEOTIDE SEQUENCE [LARGE SCALE GENOMIC DNA]</scope>
    <source>
        <strain evidence="7">KCTC 52368</strain>
    </source>
</reference>
<dbReference type="PANTHER" id="PTHR46491">
    <property type="entry name" value="CDGSH IRON SULFUR DOMAIN PROTEIN HOMOLOG"/>
    <property type="match status" value="1"/>
</dbReference>
<dbReference type="InterPro" id="IPR018967">
    <property type="entry name" value="FeS-contain_CDGSH-typ"/>
</dbReference>
<keyword evidence="3" id="KW-0408">Iron</keyword>
<evidence type="ECO:0000256" key="3">
    <source>
        <dbReference type="ARBA" id="ARBA00023004"/>
    </source>
</evidence>
<feature type="domain" description="Iron-binding zinc finger CDGSH type" evidence="5">
    <location>
        <begin position="5"/>
        <end position="42"/>
    </location>
</feature>
<gene>
    <name evidence="6" type="ORF">ACFSQJ_11015</name>
</gene>
<keyword evidence="1" id="KW-0001">2Fe-2S</keyword>